<evidence type="ECO:0000313" key="2">
    <source>
        <dbReference type="EMBL" id="KAK1786695.1"/>
    </source>
</evidence>
<evidence type="ECO:0000313" key="3">
    <source>
        <dbReference type="Proteomes" id="UP001239994"/>
    </source>
</evidence>
<dbReference type="AlphaFoldDB" id="A0AAD8YVZ0"/>
<keyword evidence="3" id="KW-1185">Reference proteome</keyword>
<gene>
    <name evidence="2" type="ORF">P4O66_017088</name>
</gene>
<proteinExistence type="predicted"/>
<sequence>MSSEVCNHVQYRDSSFVRGLQGLKLKPVPQHAQGPAPQHLDLGPRATEPADSDERGAAVNYDPTPWRGPPACLPSCRPYGRQRSLASAAIIISNGEGLKAPQLLPVPDCE</sequence>
<accession>A0AAD8YVZ0</accession>
<name>A0AAD8YVZ0_9TELE</name>
<reference evidence="2" key="1">
    <citation type="submission" date="2023-03" db="EMBL/GenBank/DDBJ databases">
        <title>Electrophorus voltai genome.</title>
        <authorList>
            <person name="Bian C."/>
        </authorList>
    </citation>
    <scope>NUCLEOTIDE SEQUENCE</scope>
    <source>
        <strain evidence="2">CB-2022</strain>
        <tissue evidence="2">Muscle</tissue>
    </source>
</reference>
<dbReference type="EMBL" id="JAROKS010000024">
    <property type="protein sequence ID" value="KAK1786695.1"/>
    <property type="molecule type" value="Genomic_DNA"/>
</dbReference>
<protein>
    <submittedName>
        <fullName evidence="2">Uncharacterized protein</fullName>
    </submittedName>
</protein>
<dbReference type="Proteomes" id="UP001239994">
    <property type="component" value="Unassembled WGS sequence"/>
</dbReference>
<evidence type="ECO:0000256" key="1">
    <source>
        <dbReference type="SAM" id="MobiDB-lite"/>
    </source>
</evidence>
<comment type="caution">
    <text evidence="2">The sequence shown here is derived from an EMBL/GenBank/DDBJ whole genome shotgun (WGS) entry which is preliminary data.</text>
</comment>
<organism evidence="2 3">
    <name type="scientific">Electrophorus voltai</name>
    <dbReference type="NCBI Taxonomy" id="2609070"/>
    <lineage>
        <taxon>Eukaryota</taxon>
        <taxon>Metazoa</taxon>
        <taxon>Chordata</taxon>
        <taxon>Craniata</taxon>
        <taxon>Vertebrata</taxon>
        <taxon>Euteleostomi</taxon>
        <taxon>Actinopterygii</taxon>
        <taxon>Neopterygii</taxon>
        <taxon>Teleostei</taxon>
        <taxon>Ostariophysi</taxon>
        <taxon>Gymnotiformes</taxon>
        <taxon>Gymnotoidei</taxon>
        <taxon>Gymnotidae</taxon>
        <taxon>Electrophorus</taxon>
    </lineage>
</organism>
<feature type="region of interest" description="Disordered" evidence="1">
    <location>
        <begin position="26"/>
        <end position="64"/>
    </location>
</feature>